<evidence type="ECO:0000256" key="2">
    <source>
        <dbReference type="ARBA" id="ARBA00022801"/>
    </source>
</evidence>
<organism evidence="4 5">
    <name type="scientific">Plectosphaerella cucumerina</name>
    <dbReference type="NCBI Taxonomy" id="40658"/>
    <lineage>
        <taxon>Eukaryota</taxon>
        <taxon>Fungi</taxon>
        <taxon>Dikarya</taxon>
        <taxon>Ascomycota</taxon>
        <taxon>Pezizomycotina</taxon>
        <taxon>Sordariomycetes</taxon>
        <taxon>Hypocreomycetidae</taxon>
        <taxon>Glomerellales</taxon>
        <taxon>Plectosphaerellaceae</taxon>
        <taxon>Plectosphaerella</taxon>
    </lineage>
</organism>
<evidence type="ECO:0000259" key="3">
    <source>
        <dbReference type="Pfam" id="PF00135"/>
    </source>
</evidence>
<keyword evidence="5" id="KW-1185">Reference proteome</keyword>
<evidence type="ECO:0000256" key="1">
    <source>
        <dbReference type="ARBA" id="ARBA00005964"/>
    </source>
</evidence>
<evidence type="ECO:0000313" key="5">
    <source>
        <dbReference type="Proteomes" id="UP000813385"/>
    </source>
</evidence>
<dbReference type="SUPFAM" id="SSF53474">
    <property type="entry name" value="alpha/beta-Hydrolases"/>
    <property type="match status" value="1"/>
</dbReference>
<dbReference type="Gene3D" id="3.40.50.1820">
    <property type="entry name" value="alpha/beta hydrolase"/>
    <property type="match status" value="1"/>
</dbReference>
<dbReference type="PANTHER" id="PTHR43142">
    <property type="entry name" value="CARBOXYLIC ESTER HYDROLASE"/>
    <property type="match status" value="1"/>
</dbReference>
<accession>A0A8K0T8X4</accession>
<sequence>MNGHHPFEIEHPLLGRLVGTRRNDQVIQFRSIPFGFIPRRFRQAVLVEQLSPKQRTCTDYTYACPQEEQPMDAFGGPIPGEQARQYDELSCLNLTVTAPAALLSPGSTRKVPVLVYVHGGGFTVGAHFGGPHDMTRMATMACDESNPVVIVSVHYRLHFLGFLACQDLLDEAARNNEEPCNFALHDQRLAFRWVQRYIAGFGGDTSRITAFGESAGSASLCLHMSSNVPLFNQAIVQSGTASSISPEKLEQKEKEYRKLLAHFGISSSDPDRLEKLRNMPSTKLSEAAKSITKGAFMPLAHPSFFPVTPDYLNQAEIVANCPWVDSVLTGDAIYEGYLFAWSLKNLRPTDFLRHVSATLGESRASRVLGLYEISADMDPNLFWTRLCLLTGDVMFSLPCHKLSKALAQSTKKVYRCTLSLRNPFPGSFFSGVLGHHFIELLYVFMTLMERFPLELQREISVGFARRWIDFTNGKAPWQQYDWAEQTIAVADSREGWVVRTRKEDSERSAMDEGGQRRYEKWEALDEVFCELGDGAPESVAALSFPVLATLAKKDAE</sequence>
<protein>
    <submittedName>
        <fullName evidence="4">Alpha/Beta hydrolase protein</fullName>
    </submittedName>
</protein>
<keyword evidence="2 4" id="KW-0378">Hydrolase</keyword>
<feature type="domain" description="Carboxylesterase type B" evidence="3">
    <location>
        <begin position="14"/>
        <end position="478"/>
    </location>
</feature>
<dbReference type="InterPro" id="IPR002018">
    <property type="entry name" value="CarbesteraseB"/>
</dbReference>
<dbReference type="AlphaFoldDB" id="A0A8K0T8X4"/>
<name>A0A8K0T8X4_9PEZI</name>
<dbReference type="InterPro" id="IPR029058">
    <property type="entry name" value="AB_hydrolase_fold"/>
</dbReference>
<evidence type="ECO:0000313" key="4">
    <source>
        <dbReference type="EMBL" id="KAH7347660.1"/>
    </source>
</evidence>
<gene>
    <name evidence="4" type="ORF">B0T11DRAFT_343764</name>
</gene>
<comment type="caution">
    <text evidence="4">The sequence shown here is derived from an EMBL/GenBank/DDBJ whole genome shotgun (WGS) entry which is preliminary data.</text>
</comment>
<reference evidence="4" key="1">
    <citation type="journal article" date="2021" name="Nat. Commun.">
        <title>Genetic determinants of endophytism in the Arabidopsis root mycobiome.</title>
        <authorList>
            <person name="Mesny F."/>
            <person name="Miyauchi S."/>
            <person name="Thiergart T."/>
            <person name="Pickel B."/>
            <person name="Atanasova L."/>
            <person name="Karlsson M."/>
            <person name="Huettel B."/>
            <person name="Barry K.W."/>
            <person name="Haridas S."/>
            <person name="Chen C."/>
            <person name="Bauer D."/>
            <person name="Andreopoulos W."/>
            <person name="Pangilinan J."/>
            <person name="LaButti K."/>
            <person name="Riley R."/>
            <person name="Lipzen A."/>
            <person name="Clum A."/>
            <person name="Drula E."/>
            <person name="Henrissat B."/>
            <person name="Kohler A."/>
            <person name="Grigoriev I.V."/>
            <person name="Martin F.M."/>
            <person name="Hacquard S."/>
        </authorList>
    </citation>
    <scope>NUCLEOTIDE SEQUENCE</scope>
    <source>
        <strain evidence="4">MPI-CAGE-AT-0016</strain>
    </source>
</reference>
<proteinExistence type="inferred from homology"/>
<dbReference type="GO" id="GO:0016787">
    <property type="term" value="F:hydrolase activity"/>
    <property type="evidence" value="ECO:0007669"/>
    <property type="project" value="UniProtKB-KW"/>
</dbReference>
<dbReference type="EMBL" id="JAGPXD010000007">
    <property type="protein sequence ID" value="KAH7347660.1"/>
    <property type="molecule type" value="Genomic_DNA"/>
</dbReference>
<dbReference type="PANTHER" id="PTHR43142:SF1">
    <property type="entry name" value="CARBOXYLIC ESTER HYDROLASE"/>
    <property type="match status" value="1"/>
</dbReference>
<dbReference type="OrthoDB" id="3200163at2759"/>
<dbReference type="Proteomes" id="UP000813385">
    <property type="component" value="Unassembled WGS sequence"/>
</dbReference>
<dbReference type="Pfam" id="PF00135">
    <property type="entry name" value="COesterase"/>
    <property type="match status" value="1"/>
</dbReference>
<comment type="similarity">
    <text evidence="1">Belongs to the type-B carboxylesterase/lipase family.</text>
</comment>